<feature type="region of interest" description="Disordered" evidence="1">
    <location>
        <begin position="54"/>
        <end position="76"/>
    </location>
</feature>
<accession>A0AAV7W249</accession>
<comment type="caution">
    <text evidence="2">The sequence shown here is derived from an EMBL/GenBank/DDBJ whole genome shotgun (WGS) entry which is preliminary data.</text>
</comment>
<evidence type="ECO:0000256" key="1">
    <source>
        <dbReference type="SAM" id="MobiDB-lite"/>
    </source>
</evidence>
<keyword evidence="3" id="KW-1185">Reference proteome</keyword>
<gene>
    <name evidence="2" type="ORF">NDU88_002541</name>
</gene>
<feature type="region of interest" description="Disordered" evidence="1">
    <location>
        <begin position="1"/>
        <end position="30"/>
    </location>
</feature>
<organism evidence="2 3">
    <name type="scientific">Pleurodeles waltl</name>
    <name type="common">Iberian ribbed newt</name>
    <dbReference type="NCBI Taxonomy" id="8319"/>
    <lineage>
        <taxon>Eukaryota</taxon>
        <taxon>Metazoa</taxon>
        <taxon>Chordata</taxon>
        <taxon>Craniata</taxon>
        <taxon>Vertebrata</taxon>
        <taxon>Euteleostomi</taxon>
        <taxon>Amphibia</taxon>
        <taxon>Batrachia</taxon>
        <taxon>Caudata</taxon>
        <taxon>Salamandroidea</taxon>
        <taxon>Salamandridae</taxon>
        <taxon>Pleurodelinae</taxon>
        <taxon>Pleurodeles</taxon>
    </lineage>
</organism>
<dbReference type="Proteomes" id="UP001066276">
    <property type="component" value="Chromosome 1_2"/>
</dbReference>
<protein>
    <submittedName>
        <fullName evidence="2">Uncharacterized protein</fullName>
    </submittedName>
</protein>
<evidence type="ECO:0000313" key="3">
    <source>
        <dbReference type="Proteomes" id="UP001066276"/>
    </source>
</evidence>
<proteinExistence type="predicted"/>
<sequence>MLGPEGLQERGARTTELQTEGISWGAGAPSSISTEEIRQAYGNRESHREVHFAPADSAKALHRTKNPPKGLDSELSPARINTNNTLDTHIALLWDTSKAFLRGAFIAITARDNKGRKDKRAAMEAQVKVREETHKRSGSHKVRRQLMLARNQPRALEIDKAEYVLLHSKQKCYAGGNKVGQLLDHRLRAQIHKQRIAEIQGPQVQCVTQEDQTTQEAEHFYTALYLAEDLSCEAAATYLAQEPTEDALQLDKDIREDEVLVSIARLQLSKAPGQNGFTSDFYKVFGHPWPLL</sequence>
<name>A0AAV7W249_PLEWA</name>
<dbReference type="AlphaFoldDB" id="A0AAV7W249"/>
<reference evidence="2" key="1">
    <citation type="journal article" date="2022" name="bioRxiv">
        <title>Sequencing and chromosome-scale assembly of the giantPleurodeles waltlgenome.</title>
        <authorList>
            <person name="Brown T."/>
            <person name="Elewa A."/>
            <person name="Iarovenko S."/>
            <person name="Subramanian E."/>
            <person name="Araus A.J."/>
            <person name="Petzold A."/>
            <person name="Susuki M."/>
            <person name="Suzuki K.-i.T."/>
            <person name="Hayashi T."/>
            <person name="Toyoda A."/>
            <person name="Oliveira C."/>
            <person name="Osipova E."/>
            <person name="Leigh N.D."/>
            <person name="Simon A."/>
            <person name="Yun M.H."/>
        </authorList>
    </citation>
    <scope>NUCLEOTIDE SEQUENCE</scope>
    <source>
        <strain evidence="2">20211129_DDA</strain>
        <tissue evidence="2">Liver</tissue>
    </source>
</reference>
<dbReference type="EMBL" id="JANPWB010000002">
    <property type="protein sequence ID" value="KAJ1207149.1"/>
    <property type="molecule type" value="Genomic_DNA"/>
</dbReference>
<evidence type="ECO:0000313" key="2">
    <source>
        <dbReference type="EMBL" id="KAJ1207149.1"/>
    </source>
</evidence>